<dbReference type="GO" id="GO:0044423">
    <property type="term" value="C:virion component"/>
    <property type="evidence" value="ECO:0007669"/>
    <property type="project" value="UniProtKB-KW"/>
</dbReference>
<protein>
    <recommendedName>
        <fullName evidence="9">Maturation</fullName>
    </recommendedName>
</protein>
<evidence type="ECO:0000256" key="1">
    <source>
        <dbReference type="ARBA" id="ARBA00004328"/>
    </source>
</evidence>
<keyword evidence="2" id="KW-0945">Host-virus interaction</keyword>
<proteinExistence type="inferred from homology"/>
<reference evidence="8" key="1">
    <citation type="submission" date="2019-05" db="EMBL/GenBank/DDBJ databases">
        <title>Metatranscriptomic reconstruction reveals RNA viruses with the potential to shape carbon cycling in soil.</title>
        <authorList>
            <person name="Starr E.P."/>
            <person name="Nuccio E."/>
            <person name="Pett-Ridge J."/>
            <person name="Banfield J.F."/>
            <person name="Firestone M.K."/>
        </authorList>
    </citation>
    <scope>NUCLEOTIDE SEQUENCE</scope>
    <source>
        <strain evidence="8">H2_Bulk_36_scaffold_25_e_142</strain>
    </source>
</reference>
<organism evidence="8">
    <name type="scientific">Leviviridae sp</name>
    <dbReference type="NCBI Taxonomy" id="2027243"/>
    <lineage>
        <taxon>Viruses</taxon>
        <taxon>Riboviria</taxon>
        <taxon>Orthornavirae</taxon>
        <taxon>Lenarviricota</taxon>
        <taxon>Leviviricetes</taxon>
        <taxon>Norzivirales</taxon>
        <taxon>Fiersviridae</taxon>
    </lineage>
</organism>
<comment type="similarity">
    <text evidence="7">Belongs to the Leviviricetes maturation protein family.</text>
</comment>
<keyword evidence="6" id="KW-1160">Virus entry into host cell</keyword>
<evidence type="ECO:0000256" key="6">
    <source>
        <dbReference type="ARBA" id="ARBA00023296"/>
    </source>
</evidence>
<dbReference type="EMBL" id="MN036233">
    <property type="protein sequence ID" value="QDH91446.1"/>
    <property type="molecule type" value="Genomic_RNA"/>
</dbReference>
<sequence length="540" mass="60733">MPLPPDIIKARDDILSRAKTTQLLLTGGDEAHRLQIFFKKETVYDSGWVSIANPLPFIHLIPSERRVGFRVFYLHRFTDKEGLTRYSQARLPFDQLPTNHRRQIQMVIGKGVHLPKLREKSKSRVREYVKRSRGFRVRKALRPNPEVVQTIMHNWRVNTNGTVLTNSFQGVDMFRRTWSGVRTPGFGTLKKRALPINPHSVDLIQAEPTPCFYSEIRVTDGFGSYWIQTPSDGISVDLPGDPGFNTEVAERAIRKVAKRSGGGIDGNLAQDIAQANRTVDVIFDSATRMANAANAARRGDIPGVIDVLWKSSTPKFKPGKEPKRGGSTASNWLAFQYGWKPLLDDIDGAMKALAKYHTDTRGSVRMVTASARKVIVSRSDILQHGGRTKIGTINRVDTYNTRIGLRYAIDNRLHNFLSQTGFTNPVNLAWELLPYSFVVDWFLPLGPWLETLSAYGGLVFVDGYQTDYGKREITASTYWSGFGPASPTTHEEWYGSYSGRRIRMRRSPLTGFPSSAYPTLKNPFSTTHVLNAIALVRSAF</sequence>
<comment type="subcellular location">
    <subcellularLocation>
        <location evidence="1">Virion</location>
    </subcellularLocation>
</comment>
<dbReference type="GO" id="GO:0039666">
    <property type="term" value="P:virion attachment to host cell pilus"/>
    <property type="evidence" value="ECO:0007669"/>
    <property type="project" value="UniProtKB-KW"/>
</dbReference>
<keyword evidence="4" id="KW-0946">Virion</keyword>
<gene>
    <name evidence="8" type="ORF">H2Bulk3625e142_000002</name>
</gene>
<evidence type="ECO:0000256" key="2">
    <source>
        <dbReference type="ARBA" id="ARBA00022581"/>
    </source>
</evidence>
<dbReference type="Pfam" id="PF03863">
    <property type="entry name" value="Phage_mat-A"/>
    <property type="match status" value="1"/>
</dbReference>
<evidence type="ECO:0000256" key="3">
    <source>
        <dbReference type="ARBA" id="ARBA00022804"/>
    </source>
</evidence>
<evidence type="ECO:0000256" key="4">
    <source>
        <dbReference type="ARBA" id="ARBA00022844"/>
    </source>
</evidence>
<evidence type="ECO:0000256" key="7">
    <source>
        <dbReference type="ARBA" id="ARBA00035110"/>
    </source>
</evidence>
<evidence type="ECO:0000313" key="8">
    <source>
        <dbReference type="EMBL" id="QDH91446.1"/>
    </source>
</evidence>
<keyword evidence="3" id="KW-1161">Viral attachment to host cell</keyword>
<keyword evidence="5" id="KW-1175">Viral attachment to host cell pilus</keyword>
<evidence type="ECO:0008006" key="9">
    <source>
        <dbReference type="Google" id="ProtNLM"/>
    </source>
</evidence>
<dbReference type="InterPro" id="IPR005563">
    <property type="entry name" value="A_protein"/>
</dbReference>
<evidence type="ECO:0000256" key="5">
    <source>
        <dbReference type="ARBA" id="ARBA00023104"/>
    </source>
</evidence>
<accession>A0A514DCW0</accession>
<name>A0A514DCW0_9VIRU</name>